<dbReference type="InterPro" id="IPR035979">
    <property type="entry name" value="RBD_domain_sf"/>
</dbReference>
<sequence length="125" mass="14840">MSSELSSILHLFIIYTNLLKPKKQRLKLNHNQIKIQIDLGVTNETRGTAFVIYEDIFEAKAALEALSGFMVNGRYLVVLYYQREKSEKRKETEKERKKVAKLREQIIERQIEEEKKVQKQKLEEE</sequence>
<feature type="domain" description="RRM" evidence="2">
    <location>
        <begin position="32"/>
        <end position="83"/>
    </location>
</feature>
<gene>
    <name evidence="3" type="ORF">RFI_11149</name>
</gene>
<protein>
    <recommendedName>
        <fullName evidence="2">RRM domain-containing protein</fullName>
    </recommendedName>
</protein>
<dbReference type="Gene3D" id="3.30.70.330">
    <property type="match status" value="1"/>
</dbReference>
<reference evidence="3 4" key="1">
    <citation type="journal article" date="2013" name="Curr. Biol.">
        <title>The Genome of the Foraminiferan Reticulomyxa filosa.</title>
        <authorList>
            <person name="Glockner G."/>
            <person name="Hulsmann N."/>
            <person name="Schleicher M."/>
            <person name="Noegel A.A."/>
            <person name="Eichinger L."/>
            <person name="Gallinger C."/>
            <person name="Pawlowski J."/>
            <person name="Sierra R."/>
            <person name="Euteneuer U."/>
            <person name="Pillet L."/>
            <person name="Moustafa A."/>
            <person name="Platzer M."/>
            <person name="Groth M."/>
            <person name="Szafranski K."/>
            <person name="Schliwa M."/>
        </authorList>
    </citation>
    <scope>NUCLEOTIDE SEQUENCE [LARGE SCALE GENOMIC DNA]</scope>
</reference>
<dbReference type="Pfam" id="PF00076">
    <property type="entry name" value="RRM_1"/>
    <property type="match status" value="1"/>
</dbReference>
<keyword evidence="4" id="KW-1185">Reference proteome</keyword>
<dbReference type="Proteomes" id="UP000023152">
    <property type="component" value="Unassembled WGS sequence"/>
</dbReference>
<dbReference type="InterPro" id="IPR000504">
    <property type="entry name" value="RRM_dom"/>
</dbReference>
<dbReference type="InterPro" id="IPR012677">
    <property type="entry name" value="Nucleotide-bd_a/b_plait_sf"/>
</dbReference>
<accession>X6NJU4</accession>
<evidence type="ECO:0000313" key="4">
    <source>
        <dbReference type="Proteomes" id="UP000023152"/>
    </source>
</evidence>
<evidence type="ECO:0000256" key="1">
    <source>
        <dbReference type="PROSITE-ProRule" id="PRU00176"/>
    </source>
</evidence>
<proteinExistence type="predicted"/>
<dbReference type="OrthoDB" id="275748at2759"/>
<dbReference type="AlphaFoldDB" id="X6NJU4"/>
<dbReference type="EMBL" id="ASPP01008160">
    <property type="protein sequence ID" value="ETO25989.1"/>
    <property type="molecule type" value="Genomic_DNA"/>
</dbReference>
<evidence type="ECO:0000259" key="2">
    <source>
        <dbReference type="PROSITE" id="PS50102"/>
    </source>
</evidence>
<dbReference type="SUPFAM" id="SSF54928">
    <property type="entry name" value="RNA-binding domain, RBD"/>
    <property type="match status" value="1"/>
</dbReference>
<dbReference type="GO" id="GO:0003723">
    <property type="term" value="F:RNA binding"/>
    <property type="evidence" value="ECO:0007669"/>
    <property type="project" value="UniProtKB-UniRule"/>
</dbReference>
<organism evidence="3 4">
    <name type="scientific">Reticulomyxa filosa</name>
    <dbReference type="NCBI Taxonomy" id="46433"/>
    <lineage>
        <taxon>Eukaryota</taxon>
        <taxon>Sar</taxon>
        <taxon>Rhizaria</taxon>
        <taxon>Retaria</taxon>
        <taxon>Foraminifera</taxon>
        <taxon>Monothalamids</taxon>
        <taxon>Reticulomyxidae</taxon>
        <taxon>Reticulomyxa</taxon>
    </lineage>
</organism>
<evidence type="ECO:0000313" key="3">
    <source>
        <dbReference type="EMBL" id="ETO25989.1"/>
    </source>
</evidence>
<keyword evidence="1" id="KW-0694">RNA-binding</keyword>
<dbReference type="PROSITE" id="PS50102">
    <property type="entry name" value="RRM"/>
    <property type="match status" value="1"/>
</dbReference>
<name>X6NJU4_RETFI</name>
<comment type="caution">
    <text evidence="3">The sequence shown here is derived from an EMBL/GenBank/DDBJ whole genome shotgun (WGS) entry which is preliminary data.</text>
</comment>